<reference evidence="2" key="2">
    <citation type="submission" date="2023-01" db="EMBL/GenBank/DDBJ databases">
        <authorList>
            <person name="Petersen C."/>
        </authorList>
    </citation>
    <scope>NUCLEOTIDE SEQUENCE</scope>
    <source>
        <strain evidence="2">IBT 12815</strain>
    </source>
</reference>
<proteinExistence type="predicted"/>
<feature type="chain" id="PRO_5041941234" evidence="1">
    <location>
        <begin position="21"/>
        <end position="109"/>
    </location>
</feature>
<dbReference type="RefSeq" id="XP_056749328.1">
    <property type="nucleotide sequence ID" value="XM_056900660.1"/>
</dbReference>
<sequence length="109" mass="11159">MRIAHLQVILLASLFGGSDALLKWTRVNPNLCALLLGFGGPDPGCPGGAALPAPAVPAPDPKKIAADHCTSIANGAIPLFRADGTHYGCFNNPCQDTPAGSNQILGVCR</sequence>
<protein>
    <submittedName>
        <fullName evidence="2">Uncharacterized protein</fullName>
    </submittedName>
</protein>
<organism evidence="2 3">
    <name type="scientific">Penicillium hordei</name>
    <dbReference type="NCBI Taxonomy" id="40994"/>
    <lineage>
        <taxon>Eukaryota</taxon>
        <taxon>Fungi</taxon>
        <taxon>Dikarya</taxon>
        <taxon>Ascomycota</taxon>
        <taxon>Pezizomycotina</taxon>
        <taxon>Eurotiomycetes</taxon>
        <taxon>Eurotiomycetidae</taxon>
        <taxon>Eurotiales</taxon>
        <taxon>Aspergillaceae</taxon>
        <taxon>Penicillium</taxon>
    </lineage>
</organism>
<accession>A0AAD6DT71</accession>
<dbReference type="Proteomes" id="UP001213799">
    <property type="component" value="Unassembled WGS sequence"/>
</dbReference>
<keyword evidence="3" id="KW-1185">Reference proteome</keyword>
<name>A0AAD6DT71_9EURO</name>
<dbReference type="GeneID" id="81590902"/>
<dbReference type="AlphaFoldDB" id="A0AAD6DT71"/>
<evidence type="ECO:0000256" key="1">
    <source>
        <dbReference type="SAM" id="SignalP"/>
    </source>
</evidence>
<comment type="caution">
    <text evidence="2">The sequence shown here is derived from an EMBL/GenBank/DDBJ whole genome shotgun (WGS) entry which is preliminary data.</text>
</comment>
<evidence type="ECO:0000313" key="2">
    <source>
        <dbReference type="EMBL" id="KAJ5592702.1"/>
    </source>
</evidence>
<feature type="signal peptide" evidence="1">
    <location>
        <begin position="1"/>
        <end position="20"/>
    </location>
</feature>
<reference evidence="2" key="1">
    <citation type="journal article" date="2023" name="IMA Fungus">
        <title>Comparative genomic study of the Penicillium genus elucidates a diverse pangenome and 15 lateral gene transfer events.</title>
        <authorList>
            <person name="Petersen C."/>
            <person name="Sorensen T."/>
            <person name="Nielsen M.R."/>
            <person name="Sondergaard T.E."/>
            <person name="Sorensen J.L."/>
            <person name="Fitzpatrick D.A."/>
            <person name="Frisvad J.C."/>
            <person name="Nielsen K.L."/>
        </authorList>
    </citation>
    <scope>NUCLEOTIDE SEQUENCE</scope>
    <source>
        <strain evidence="2">IBT 12815</strain>
    </source>
</reference>
<dbReference type="EMBL" id="JAQJAE010000005">
    <property type="protein sequence ID" value="KAJ5592702.1"/>
    <property type="molecule type" value="Genomic_DNA"/>
</dbReference>
<gene>
    <name evidence="2" type="ORF">N7537_009606</name>
</gene>
<keyword evidence="1" id="KW-0732">Signal</keyword>
<evidence type="ECO:0000313" key="3">
    <source>
        <dbReference type="Proteomes" id="UP001213799"/>
    </source>
</evidence>